<dbReference type="Proteomes" id="UP000274907">
    <property type="component" value="Unassembled WGS sequence"/>
</dbReference>
<accession>A0A3R9ZCY4</accession>
<gene>
    <name evidence="2" type="ORF">EAH68_10340</name>
</gene>
<name>A0A3R9ZCY4_9CORY</name>
<evidence type="ECO:0000313" key="2">
    <source>
        <dbReference type="EMBL" id="RSZ62105.1"/>
    </source>
</evidence>
<protein>
    <recommendedName>
        <fullName evidence="4">DUF2567 domain-containing protein</fullName>
    </recommendedName>
</protein>
<evidence type="ECO:0008006" key="4">
    <source>
        <dbReference type="Google" id="ProtNLM"/>
    </source>
</evidence>
<keyword evidence="1" id="KW-0812">Transmembrane</keyword>
<dbReference type="EMBL" id="RXHJ01000013">
    <property type="protein sequence ID" value="RSZ62105.1"/>
    <property type="molecule type" value="Genomic_DNA"/>
</dbReference>
<organism evidence="2 3">
    <name type="scientific">Corynebacterium hylobatis</name>
    <dbReference type="NCBI Taxonomy" id="1859290"/>
    <lineage>
        <taxon>Bacteria</taxon>
        <taxon>Bacillati</taxon>
        <taxon>Actinomycetota</taxon>
        <taxon>Actinomycetes</taxon>
        <taxon>Mycobacteriales</taxon>
        <taxon>Corynebacteriaceae</taxon>
        <taxon>Corynebacterium</taxon>
    </lineage>
</organism>
<evidence type="ECO:0000256" key="1">
    <source>
        <dbReference type="SAM" id="Phobius"/>
    </source>
</evidence>
<feature type="transmembrane region" description="Helical" evidence="1">
    <location>
        <begin position="12"/>
        <end position="36"/>
    </location>
</feature>
<dbReference type="RefSeq" id="WP_126121258.1">
    <property type="nucleotide sequence ID" value="NZ_RXHJ01000013.1"/>
</dbReference>
<keyword evidence="1" id="KW-0472">Membrane</keyword>
<dbReference type="AlphaFoldDB" id="A0A3R9ZCY4"/>
<comment type="caution">
    <text evidence="2">The sequence shown here is derived from an EMBL/GenBank/DDBJ whole genome shotgun (WGS) entry which is preliminary data.</text>
</comment>
<feature type="transmembrane region" description="Helical" evidence="1">
    <location>
        <begin position="61"/>
        <end position="83"/>
    </location>
</feature>
<feature type="transmembrane region" description="Helical" evidence="1">
    <location>
        <begin position="144"/>
        <end position="165"/>
    </location>
</feature>
<keyword evidence="1" id="KW-1133">Transmembrane helix</keyword>
<proteinExistence type="predicted"/>
<feature type="transmembrane region" description="Helical" evidence="1">
    <location>
        <begin position="95"/>
        <end position="124"/>
    </location>
</feature>
<keyword evidence="3" id="KW-1185">Reference proteome</keyword>
<sequence>MTLKRTTIPRPIGSAAGILAVSLLLYSVVGALWGLLRPAHTGTLREEGRVAIDVTMVSVEFVSFASFVIATGLLAVIVSLGVYITSPATRGPGMLWWLILVAAVSAFSFLTVGTVTSGLLHAAADLGSLSEGDRVSIVPALSPGIGWLAAPFMGALAYWCCALVTPDTEAEPLPIQ</sequence>
<dbReference type="OrthoDB" id="4428081at2"/>
<evidence type="ECO:0000313" key="3">
    <source>
        <dbReference type="Proteomes" id="UP000274907"/>
    </source>
</evidence>
<reference evidence="2 3" key="1">
    <citation type="submission" date="2018-12" db="EMBL/GenBank/DDBJ databases">
        <title>YIM 101343 draft genome.</title>
        <authorList>
            <person name="Chen X."/>
        </authorList>
    </citation>
    <scope>NUCLEOTIDE SEQUENCE [LARGE SCALE GENOMIC DNA]</scope>
    <source>
        <strain evidence="2 3">YIM 101343</strain>
    </source>
</reference>